<feature type="transmembrane region" description="Helical" evidence="1">
    <location>
        <begin position="155"/>
        <end position="178"/>
    </location>
</feature>
<keyword evidence="1" id="KW-0812">Transmembrane</keyword>
<accession>A0AAN5I4F4</accession>
<gene>
    <name evidence="2" type="ORF">PMAYCL1PPCAC_22033</name>
</gene>
<comment type="caution">
    <text evidence="2">The sequence shown here is derived from an EMBL/GenBank/DDBJ whole genome shotgun (WGS) entry which is preliminary data.</text>
</comment>
<keyword evidence="1" id="KW-1133">Transmembrane helix</keyword>
<proteinExistence type="predicted"/>
<sequence>GHGDSSDSKTEVLPPNFVFSPEDKFYYGPATCEFLHYRSAAILGAAIEFALMGGGTGIAYYLYSSLESLEYFVVWSMAIFFAMSTVMSILMVYGIVTETPSFIRPKIVIQEIEIAALMCLATFAVVAMCIGLDATNYIFGFVLNVDLMEEDFGPIWPFNISILAFMAAALGVWIRILTIGAWDYLMDKEYFSHPSRTNVPLEEKSRPEME</sequence>
<name>A0AAN5I4F4_9BILA</name>
<feature type="transmembrane region" description="Helical" evidence="1">
    <location>
        <begin position="75"/>
        <end position="96"/>
    </location>
</feature>
<feature type="transmembrane region" description="Helical" evidence="1">
    <location>
        <begin position="117"/>
        <end position="143"/>
    </location>
</feature>
<protein>
    <recommendedName>
        <fullName evidence="4">Cuti-1</fullName>
    </recommendedName>
</protein>
<feature type="transmembrane region" description="Helical" evidence="1">
    <location>
        <begin position="40"/>
        <end position="63"/>
    </location>
</feature>
<evidence type="ECO:0000313" key="3">
    <source>
        <dbReference type="Proteomes" id="UP001328107"/>
    </source>
</evidence>
<organism evidence="2 3">
    <name type="scientific">Pristionchus mayeri</name>
    <dbReference type="NCBI Taxonomy" id="1317129"/>
    <lineage>
        <taxon>Eukaryota</taxon>
        <taxon>Metazoa</taxon>
        <taxon>Ecdysozoa</taxon>
        <taxon>Nematoda</taxon>
        <taxon>Chromadorea</taxon>
        <taxon>Rhabditida</taxon>
        <taxon>Rhabditina</taxon>
        <taxon>Diplogasteromorpha</taxon>
        <taxon>Diplogasteroidea</taxon>
        <taxon>Neodiplogasteridae</taxon>
        <taxon>Pristionchus</taxon>
    </lineage>
</organism>
<keyword evidence="3" id="KW-1185">Reference proteome</keyword>
<dbReference type="Proteomes" id="UP001328107">
    <property type="component" value="Unassembled WGS sequence"/>
</dbReference>
<reference evidence="3" key="1">
    <citation type="submission" date="2022-10" db="EMBL/GenBank/DDBJ databases">
        <title>Genome assembly of Pristionchus species.</title>
        <authorList>
            <person name="Yoshida K."/>
            <person name="Sommer R.J."/>
        </authorList>
    </citation>
    <scope>NUCLEOTIDE SEQUENCE [LARGE SCALE GENOMIC DNA]</scope>
    <source>
        <strain evidence="3">RS5460</strain>
    </source>
</reference>
<evidence type="ECO:0000313" key="2">
    <source>
        <dbReference type="EMBL" id="GMR51838.1"/>
    </source>
</evidence>
<evidence type="ECO:0000256" key="1">
    <source>
        <dbReference type="SAM" id="Phobius"/>
    </source>
</evidence>
<feature type="non-terminal residue" evidence="2">
    <location>
        <position position="1"/>
    </location>
</feature>
<keyword evidence="1" id="KW-0472">Membrane</keyword>
<evidence type="ECO:0008006" key="4">
    <source>
        <dbReference type="Google" id="ProtNLM"/>
    </source>
</evidence>
<dbReference type="AlphaFoldDB" id="A0AAN5I4F4"/>
<dbReference type="EMBL" id="BTRK01000005">
    <property type="protein sequence ID" value="GMR51838.1"/>
    <property type="molecule type" value="Genomic_DNA"/>
</dbReference>